<sequence length="283" mass="29449">MSVAFDPIGGKPAERLLDLLAPGGKLVGYGLVAEEPISVHASTPLSKSLTLRGEKVVGRWPTEASAERRASDVATAKRLAPGLTDQFDVAATYGPDGLTDAVEHAVRPGKVGTVLIRPCQPPPPPRPGHRTTVRHLLGNGPGTRGLEKPRTSSPTQEVQLMGTGMRWRTATAAVTTTLAGTLGLGLMSPVAHAAGHGPCYDGRCKTTVSRPTSIKVDSHRFGFGKLRITHISSRSVKMSATTTGGARLSGSTSPGGTVRLNNLSIRVQSASGHKAKLVLTPAS</sequence>
<gene>
    <name evidence="1" type="ORF">NQU54_04125</name>
</gene>
<dbReference type="SUPFAM" id="SSF51735">
    <property type="entry name" value="NAD(P)-binding Rossmann-fold domains"/>
    <property type="match status" value="1"/>
</dbReference>
<evidence type="ECO:0000313" key="2">
    <source>
        <dbReference type="Proteomes" id="UP001142400"/>
    </source>
</evidence>
<dbReference type="AlphaFoldDB" id="A0A9X2LUF8"/>
<dbReference type="Gene3D" id="3.40.50.720">
    <property type="entry name" value="NAD(P)-binding Rossmann-like Domain"/>
    <property type="match status" value="1"/>
</dbReference>
<proteinExistence type="predicted"/>
<dbReference type="Proteomes" id="UP001142400">
    <property type="component" value="Unassembled WGS sequence"/>
</dbReference>
<dbReference type="RefSeq" id="WP_257629792.1">
    <property type="nucleotide sequence ID" value="NZ_JANIIC010000003.1"/>
</dbReference>
<dbReference type="Gene3D" id="3.90.180.10">
    <property type="entry name" value="Medium-chain alcohol dehydrogenases, catalytic domain"/>
    <property type="match status" value="1"/>
</dbReference>
<organism evidence="1 2">
    <name type="scientific">Streptomyces malaysiensis subsp. samsunensis</name>
    <dbReference type="NCBI Taxonomy" id="459658"/>
    <lineage>
        <taxon>Bacteria</taxon>
        <taxon>Bacillati</taxon>
        <taxon>Actinomycetota</taxon>
        <taxon>Actinomycetes</taxon>
        <taxon>Kitasatosporales</taxon>
        <taxon>Streptomycetaceae</taxon>
        <taxon>Streptomyces</taxon>
        <taxon>Streptomyces violaceusniger group</taxon>
    </lineage>
</organism>
<evidence type="ECO:0000313" key="1">
    <source>
        <dbReference type="EMBL" id="MCQ8828289.1"/>
    </source>
</evidence>
<comment type="caution">
    <text evidence="1">The sequence shown here is derived from an EMBL/GenBank/DDBJ whole genome shotgun (WGS) entry which is preliminary data.</text>
</comment>
<keyword evidence="2" id="KW-1185">Reference proteome</keyword>
<name>A0A9X2LUF8_STRMQ</name>
<dbReference type="EMBL" id="JANIIC010000003">
    <property type="protein sequence ID" value="MCQ8828289.1"/>
    <property type="molecule type" value="Genomic_DNA"/>
</dbReference>
<evidence type="ECO:0008006" key="3">
    <source>
        <dbReference type="Google" id="ProtNLM"/>
    </source>
</evidence>
<protein>
    <recommendedName>
        <fullName evidence="3">Zinc-binding dehydrogenase</fullName>
    </recommendedName>
</protein>
<accession>A0A9X2LUF8</accession>
<dbReference type="InterPro" id="IPR036291">
    <property type="entry name" value="NAD(P)-bd_dom_sf"/>
</dbReference>
<reference evidence="1" key="1">
    <citation type="submission" date="2022-06" db="EMBL/GenBank/DDBJ databases">
        <title>WGS of actinobacteria.</title>
        <authorList>
            <person name="Thawai C."/>
        </authorList>
    </citation>
    <scope>NUCLEOTIDE SEQUENCE</scope>
    <source>
        <strain evidence="1">DSM 42010</strain>
    </source>
</reference>